<dbReference type="SUPFAM" id="SSF51197">
    <property type="entry name" value="Clavaminate synthase-like"/>
    <property type="match status" value="1"/>
</dbReference>
<dbReference type="PANTHER" id="PTHR24322">
    <property type="entry name" value="PKSB"/>
    <property type="match status" value="1"/>
</dbReference>
<dbReference type="Pfam" id="PF00106">
    <property type="entry name" value="adh_short"/>
    <property type="match status" value="1"/>
</dbReference>
<organism evidence="6 7">
    <name type="scientific">Trichinella pseudospiralis</name>
    <name type="common">Parasitic roundworm</name>
    <dbReference type="NCBI Taxonomy" id="6337"/>
    <lineage>
        <taxon>Eukaryota</taxon>
        <taxon>Metazoa</taxon>
        <taxon>Ecdysozoa</taxon>
        <taxon>Nematoda</taxon>
        <taxon>Enoplea</taxon>
        <taxon>Dorylaimia</taxon>
        <taxon>Trichinellida</taxon>
        <taxon>Trichinellidae</taxon>
        <taxon>Trichinella</taxon>
    </lineage>
</organism>
<dbReference type="SMART" id="SM00558">
    <property type="entry name" value="JmjC"/>
    <property type="match status" value="1"/>
</dbReference>
<evidence type="ECO:0000313" key="6">
    <source>
        <dbReference type="EMBL" id="KRY65882.1"/>
    </source>
</evidence>
<dbReference type="GO" id="GO:0032259">
    <property type="term" value="P:methylation"/>
    <property type="evidence" value="ECO:0007669"/>
    <property type="project" value="UniProtKB-KW"/>
</dbReference>
<dbReference type="Proteomes" id="UP000054632">
    <property type="component" value="Unassembled WGS sequence"/>
</dbReference>
<dbReference type="EMBL" id="JYDR01000190">
    <property type="protein sequence ID" value="KRY65882.1"/>
    <property type="molecule type" value="Genomic_DNA"/>
</dbReference>
<dbReference type="SUPFAM" id="SSF51735">
    <property type="entry name" value="NAD(P)-binding Rossmann-fold domains"/>
    <property type="match status" value="1"/>
</dbReference>
<comment type="caution">
    <text evidence="6">The sequence shown here is derived from an EMBL/GenBank/DDBJ whole genome shotgun (WGS) entry which is preliminary data.</text>
</comment>
<evidence type="ECO:0000256" key="4">
    <source>
        <dbReference type="SAM" id="MobiDB-lite"/>
    </source>
</evidence>
<keyword evidence="2" id="KW-0560">Oxidoreductase</keyword>
<dbReference type="InterPro" id="IPR056520">
    <property type="entry name" value="ARM_KDM8_N"/>
</dbReference>
<dbReference type="PROSITE" id="PS51184">
    <property type="entry name" value="JMJC"/>
    <property type="match status" value="1"/>
</dbReference>
<dbReference type="InterPro" id="IPR003347">
    <property type="entry name" value="JmjC_dom"/>
</dbReference>
<dbReference type="GO" id="GO:0008168">
    <property type="term" value="F:methyltransferase activity"/>
    <property type="evidence" value="ECO:0007669"/>
    <property type="project" value="UniProtKB-KW"/>
</dbReference>
<feature type="coiled-coil region" evidence="3">
    <location>
        <begin position="1371"/>
        <end position="1530"/>
    </location>
</feature>
<evidence type="ECO:0000256" key="2">
    <source>
        <dbReference type="ARBA" id="ARBA00023002"/>
    </source>
</evidence>
<dbReference type="Pfam" id="PF24472">
    <property type="entry name" value="ARM_KDM8_N"/>
    <property type="match status" value="1"/>
</dbReference>
<keyword evidence="6" id="KW-0808">Transferase</keyword>
<dbReference type="Gene3D" id="3.40.50.720">
    <property type="entry name" value="NAD(P)-binding Rossmann-like Domain"/>
    <property type="match status" value="1"/>
</dbReference>
<dbReference type="GO" id="GO:0005811">
    <property type="term" value="C:lipid droplet"/>
    <property type="evidence" value="ECO:0007669"/>
    <property type="project" value="TreeGrafter"/>
</dbReference>
<dbReference type="InterPro" id="IPR019323">
    <property type="entry name" value="ELKS/CAST"/>
</dbReference>
<accession>A0A0V1DWG5</accession>
<feature type="coiled-coil region" evidence="3">
    <location>
        <begin position="1220"/>
        <end position="1344"/>
    </location>
</feature>
<feature type="compositionally biased region" description="Basic and acidic residues" evidence="4">
    <location>
        <begin position="1349"/>
        <end position="1364"/>
    </location>
</feature>
<evidence type="ECO:0000313" key="7">
    <source>
        <dbReference type="Proteomes" id="UP000054632"/>
    </source>
</evidence>
<feature type="coiled-coil region" evidence="3">
    <location>
        <begin position="982"/>
        <end position="1091"/>
    </location>
</feature>
<dbReference type="PANTHER" id="PTHR24322:SF736">
    <property type="entry name" value="RETINOL DEHYDROGENASE 10"/>
    <property type="match status" value="1"/>
</dbReference>
<dbReference type="InterPro" id="IPR002347">
    <property type="entry name" value="SDR_fam"/>
</dbReference>
<keyword evidence="6" id="KW-0489">Methyltransferase</keyword>
<comment type="similarity">
    <text evidence="1">Belongs to the short-chain dehydrogenases/reductases (SDR) family.</text>
</comment>
<dbReference type="Gene3D" id="2.60.120.650">
    <property type="entry name" value="Cupin"/>
    <property type="match status" value="1"/>
</dbReference>
<feature type="domain" description="JmjC" evidence="5">
    <location>
        <begin position="532"/>
        <end position="689"/>
    </location>
</feature>
<dbReference type="Pfam" id="PF10174">
    <property type="entry name" value="Cast"/>
    <property type="match status" value="1"/>
</dbReference>
<sequence length="1557" mass="176393">MILLVRIGLALLQCCYGYTWSILECFFKKPKSVSDKVVVITGAARGIGKGLALLLAHLHAKIVLVDLDESTNKQTAEELRHETSACVYAYTADVTDPESMRQVANAIVCNPELGCPDVLVCSAGVLIPKLLEDHSDVEISRTMNVNTIRAFYPYILKRGQGHIVAVSSYGGHFGNSYSCCYSASKFAVRGLMESLEWEIYDHGFSGEIKTTTIYPFFTRTDLLNSCNVTSDVIPVLTPEETSQGILKAILYEQTEAFIPFYGSLICYFFKGYIMNEIVFTEFIPESVETWLSLLDDHVVPGDMFLLLRRTFKALELKDFEVAVEICNFMLNFIWERLNTGHWSEVNISWRLLYSMVSLLLSIAHIANARLKDALCSCDKGLLLGCPISGNALARLASLLHCKMINTYPLEDMLIDDKFDQALASMNDVCGQFEHSVPRVACPSLETFQRDFLIPQNPVVIEGALESWQAMKKWNIAYLMSKCAYRTVPVEIGSKYTNDEWSQKLLTIADFVHKYFNPNVREKAYLAQHQLFEQITELKDDIAVPDYCCLQCAPEDVDINAWFGPANTVSPLHTDPRDNLFAQVFGKKYFRLCHPTTTKNLYPITDGLMSNTSQIDMEDIDYEKFPLVKNVKFYETIVKPGDLLFIPKDTGIACDVMSSAGSAVVQCSLASGLLPSPSNLYYQSLGHITGGEGISRNGSRTPVSQRRGGHFTRARHHSSCDVHSLCDGVTFERSFDSQLPPADPQIHAGGLKGGFSFSARSSSNFYRQPTLSSHLSHGNLGYLQPDCDWSSDLDPLVKGSRSANEASGCGSGSKIVNGRMTTSNCCPADCDALREDLRVAMEKLNATMGSIKSFWSPELKRERALRKEETAKMNMLQEQLKLSLVNNQKQSVLIEQLQNELRFQCNSGRSRRFPDDGPLIGHEDYRTVCQERDMYRRDWLISSEAVKELQYQLESQRQLLLSKDESVKRLLEALHSKGVPASVAQSCAEMELAQNRIVELEEKCSRLQAHCDDLESHLQQSHDGLSNLRKDAVIESLQDEVASYEAELKRLRAGGAIHEREFTDKMVTDKEYQELKLKADKLELELGQKTVEIQALYTRLSTAEESASDFKKHLELMKESNASKDQQATLLQSDIDALRGKLESKNEMIDQKAQQITELQADKNRLLSELNLLNEQHRISEVGLSTKDRKIDLLEETIRERDCELNLIRTRLNSSPGVIQEKKLQDEINRLVQERDLWRKRFNEEHECLAIERKRDGEAHEKENKDLRIAIASLQKEISDRQVFIESQNEKINDMVRQTEALTKENSLYKELNKTNGVDLLKAEIARLNQAVDESRSEVDRLLKIIHTSEKEKNEGRESGNDSKRFHSSAENADYQAVLMHKDRRIEELEEALKESVSITAEREMAVAQQKLNSQRAEQRITACKDQLKTLQEQYDELSLQLKQLRQEKAQSDATIEAMQEERKRYVDERMQLKGEALLAAIGEKDAHIALLENCRGRKSSEEIDTLQKQKEELLQRLKEENARRVKLHSDPTLNFTDHFSKVSGVDLVDDDGDGIWA</sequence>
<gene>
    <name evidence="6" type="primary">ERC2</name>
    <name evidence="6" type="ORF">T4A_5374</name>
</gene>
<dbReference type="Pfam" id="PF13621">
    <property type="entry name" value="Cupin_8"/>
    <property type="match status" value="1"/>
</dbReference>
<dbReference type="GO" id="GO:0016616">
    <property type="term" value="F:oxidoreductase activity, acting on the CH-OH group of donors, NAD or NADP as acceptor"/>
    <property type="evidence" value="ECO:0007669"/>
    <property type="project" value="TreeGrafter"/>
</dbReference>
<proteinExistence type="inferred from homology"/>
<evidence type="ECO:0000256" key="1">
    <source>
        <dbReference type="ARBA" id="ARBA00006484"/>
    </source>
</evidence>
<dbReference type="PRINTS" id="PR00081">
    <property type="entry name" value="GDHRDH"/>
</dbReference>
<evidence type="ECO:0000256" key="3">
    <source>
        <dbReference type="SAM" id="Coils"/>
    </source>
</evidence>
<keyword evidence="3" id="KW-0175">Coiled coil</keyword>
<reference evidence="6 7" key="1">
    <citation type="submission" date="2015-01" db="EMBL/GenBank/DDBJ databases">
        <title>Evolution of Trichinella species and genotypes.</title>
        <authorList>
            <person name="Korhonen P.K."/>
            <person name="Edoardo P."/>
            <person name="Giuseppe L.R."/>
            <person name="Gasser R.B."/>
        </authorList>
    </citation>
    <scope>NUCLEOTIDE SEQUENCE [LARGE SCALE GENOMIC DNA]</scope>
    <source>
        <strain evidence="6">ISS13</strain>
    </source>
</reference>
<feature type="region of interest" description="Disordered" evidence="4">
    <location>
        <begin position="1349"/>
        <end position="1371"/>
    </location>
</feature>
<dbReference type="InterPro" id="IPR036291">
    <property type="entry name" value="NAD(P)-bd_dom_sf"/>
</dbReference>
<protein>
    <submittedName>
        <fullName evidence="6">Lysine-specific demethylase 8</fullName>
    </submittedName>
</protein>
<name>A0A0V1DWG5_TRIPS</name>
<dbReference type="InterPro" id="IPR041667">
    <property type="entry name" value="Cupin_8"/>
</dbReference>
<feature type="coiled-coil region" evidence="3">
    <location>
        <begin position="1134"/>
        <end position="1175"/>
    </location>
</feature>
<evidence type="ECO:0000259" key="5">
    <source>
        <dbReference type="PROSITE" id="PS51184"/>
    </source>
</evidence>